<dbReference type="Gene3D" id="3.40.50.300">
    <property type="entry name" value="P-loop containing nucleotide triphosphate hydrolases"/>
    <property type="match status" value="1"/>
</dbReference>
<dbReference type="GO" id="GO:0005524">
    <property type="term" value="F:ATP binding"/>
    <property type="evidence" value="ECO:0007669"/>
    <property type="project" value="UniProtKB-KW"/>
</dbReference>
<dbReference type="Proteomes" id="UP000602050">
    <property type="component" value="Unassembled WGS sequence"/>
</dbReference>
<accession>A0A8J3EJC6</accession>
<reference evidence="4" key="2">
    <citation type="submission" date="2020-09" db="EMBL/GenBank/DDBJ databases">
        <authorList>
            <person name="Sun Q."/>
            <person name="Zhou Y."/>
        </authorList>
    </citation>
    <scope>NUCLEOTIDE SEQUENCE</scope>
    <source>
        <strain evidence="4">CGMCC 1.12360</strain>
    </source>
</reference>
<keyword evidence="2" id="KW-0067">ATP-binding</keyword>
<dbReference type="Pfam" id="PF00158">
    <property type="entry name" value="Sigma54_activat"/>
    <property type="match status" value="1"/>
</dbReference>
<name>A0A8J3EJC6_9BACI</name>
<dbReference type="InterPro" id="IPR025943">
    <property type="entry name" value="Sigma_54_int_dom_ATP-bd_2"/>
</dbReference>
<proteinExistence type="predicted"/>
<evidence type="ECO:0000313" key="5">
    <source>
        <dbReference type="Proteomes" id="UP000602050"/>
    </source>
</evidence>
<organism evidence="4 5">
    <name type="scientific">Compostibacillus humi</name>
    <dbReference type="NCBI Taxonomy" id="1245525"/>
    <lineage>
        <taxon>Bacteria</taxon>
        <taxon>Bacillati</taxon>
        <taxon>Bacillota</taxon>
        <taxon>Bacilli</taxon>
        <taxon>Bacillales</taxon>
        <taxon>Bacillaceae</taxon>
        <taxon>Compostibacillus</taxon>
    </lineage>
</organism>
<evidence type="ECO:0000259" key="3">
    <source>
        <dbReference type="PROSITE" id="PS50045"/>
    </source>
</evidence>
<evidence type="ECO:0000313" key="4">
    <source>
        <dbReference type="EMBL" id="GGH70870.1"/>
    </source>
</evidence>
<dbReference type="PROSITE" id="PS00676">
    <property type="entry name" value="SIGMA54_INTERACT_2"/>
    <property type="match status" value="1"/>
</dbReference>
<reference evidence="4" key="1">
    <citation type="journal article" date="2014" name="Int. J. Syst. Evol. Microbiol.">
        <title>Complete genome sequence of Corynebacterium casei LMG S-19264T (=DSM 44701T), isolated from a smear-ripened cheese.</title>
        <authorList>
            <consortium name="US DOE Joint Genome Institute (JGI-PGF)"/>
            <person name="Walter F."/>
            <person name="Albersmeier A."/>
            <person name="Kalinowski J."/>
            <person name="Ruckert C."/>
        </authorList>
    </citation>
    <scope>NUCLEOTIDE SEQUENCE</scope>
    <source>
        <strain evidence="4">CGMCC 1.12360</strain>
    </source>
</reference>
<keyword evidence="1" id="KW-0547">Nucleotide-binding</keyword>
<dbReference type="AlphaFoldDB" id="A0A8J3EJC6"/>
<gene>
    <name evidence="4" type="ORF">GCM10010978_06240</name>
</gene>
<dbReference type="InterPro" id="IPR002078">
    <property type="entry name" value="Sigma_54_int"/>
</dbReference>
<dbReference type="PANTHER" id="PTHR32071">
    <property type="entry name" value="TRANSCRIPTIONAL REGULATORY PROTEIN"/>
    <property type="match status" value="1"/>
</dbReference>
<dbReference type="PROSITE" id="PS50045">
    <property type="entry name" value="SIGMA54_INTERACT_4"/>
    <property type="match status" value="1"/>
</dbReference>
<dbReference type="SUPFAM" id="SSF52540">
    <property type="entry name" value="P-loop containing nucleoside triphosphate hydrolases"/>
    <property type="match status" value="1"/>
</dbReference>
<dbReference type="InterPro" id="IPR027417">
    <property type="entry name" value="P-loop_NTPase"/>
</dbReference>
<evidence type="ECO:0000256" key="2">
    <source>
        <dbReference type="ARBA" id="ARBA00022840"/>
    </source>
</evidence>
<evidence type="ECO:0000256" key="1">
    <source>
        <dbReference type="ARBA" id="ARBA00022741"/>
    </source>
</evidence>
<dbReference type="GO" id="GO:0006355">
    <property type="term" value="P:regulation of DNA-templated transcription"/>
    <property type="evidence" value="ECO:0007669"/>
    <property type="project" value="InterPro"/>
</dbReference>
<protein>
    <recommendedName>
        <fullName evidence="3">Sigma-54 factor interaction domain-containing protein</fullName>
    </recommendedName>
</protein>
<feature type="domain" description="Sigma-54 factor interaction" evidence="3">
    <location>
        <begin position="1"/>
        <end position="88"/>
    </location>
</feature>
<dbReference type="EMBL" id="BMEV01000007">
    <property type="protein sequence ID" value="GGH70870.1"/>
    <property type="molecule type" value="Genomic_DNA"/>
</dbReference>
<keyword evidence="5" id="KW-1185">Reference proteome</keyword>
<comment type="caution">
    <text evidence="4">The sequence shown here is derived from an EMBL/GenBank/DDBJ whole genome shotgun (WGS) entry which is preliminary data.</text>
</comment>
<sequence>MESELFGYEKGAFTGETGRKIGKIEFADGGTLFLDEIGAMSLPIQAKLLRVLQFKTMQELEVMKSFVERQRNAGMNVQILSGDEARER</sequence>